<comment type="caution">
    <text evidence="2">The sequence shown here is derived from an EMBL/GenBank/DDBJ whole genome shotgun (WGS) entry which is preliminary data.</text>
</comment>
<accession>A0AAN6N2G9</accession>
<feature type="compositionally biased region" description="Low complexity" evidence="1">
    <location>
        <begin position="106"/>
        <end position="120"/>
    </location>
</feature>
<protein>
    <submittedName>
        <fullName evidence="2">Uncharacterized protein</fullName>
    </submittedName>
</protein>
<reference evidence="3" key="1">
    <citation type="journal article" date="2023" name="Mol. Phylogenet. Evol.">
        <title>Genome-scale phylogeny and comparative genomics of the fungal order Sordariales.</title>
        <authorList>
            <person name="Hensen N."/>
            <person name="Bonometti L."/>
            <person name="Westerberg I."/>
            <person name="Brannstrom I.O."/>
            <person name="Guillou S."/>
            <person name="Cros-Aarteil S."/>
            <person name="Calhoun S."/>
            <person name="Haridas S."/>
            <person name="Kuo A."/>
            <person name="Mondo S."/>
            <person name="Pangilinan J."/>
            <person name="Riley R."/>
            <person name="LaButti K."/>
            <person name="Andreopoulos B."/>
            <person name="Lipzen A."/>
            <person name="Chen C."/>
            <person name="Yan M."/>
            <person name="Daum C."/>
            <person name="Ng V."/>
            <person name="Clum A."/>
            <person name="Steindorff A."/>
            <person name="Ohm R.A."/>
            <person name="Martin F."/>
            <person name="Silar P."/>
            <person name="Natvig D.O."/>
            <person name="Lalanne C."/>
            <person name="Gautier V."/>
            <person name="Ament-Velasquez S.L."/>
            <person name="Kruys A."/>
            <person name="Hutchinson M.I."/>
            <person name="Powell A.J."/>
            <person name="Barry K."/>
            <person name="Miller A.N."/>
            <person name="Grigoriev I.V."/>
            <person name="Debuchy R."/>
            <person name="Gladieux P."/>
            <person name="Hiltunen Thoren M."/>
            <person name="Johannesson H."/>
        </authorList>
    </citation>
    <scope>NUCLEOTIDE SEQUENCE [LARGE SCALE GENOMIC DNA]</scope>
    <source>
        <strain evidence="3">CBS 340.73</strain>
    </source>
</reference>
<gene>
    <name evidence="2" type="ORF">QBC46DRAFT_19644</name>
</gene>
<proteinExistence type="predicted"/>
<feature type="compositionally biased region" description="Basic and acidic residues" evidence="1">
    <location>
        <begin position="91"/>
        <end position="104"/>
    </location>
</feature>
<name>A0AAN6N2G9_9PEZI</name>
<evidence type="ECO:0000313" key="3">
    <source>
        <dbReference type="Proteomes" id="UP001303473"/>
    </source>
</evidence>
<keyword evidence="3" id="KW-1185">Reference proteome</keyword>
<dbReference type="EMBL" id="MU853866">
    <property type="protein sequence ID" value="KAK3937003.1"/>
    <property type="molecule type" value="Genomic_DNA"/>
</dbReference>
<evidence type="ECO:0000256" key="1">
    <source>
        <dbReference type="SAM" id="MobiDB-lite"/>
    </source>
</evidence>
<dbReference type="Proteomes" id="UP001303473">
    <property type="component" value="Unassembled WGS sequence"/>
</dbReference>
<organism evidence="2 3">
    <name type="scientific">Diplogelasinospora grovesii</name>
    <dbReference type="NCBI Taxonomy" id="303347"/>
    <lineage>
        <taxon>Eukaryota</taxon>
        <taxon>Fungi</taxon>
        <taxon>Dikarya</taxon>
        <taxon>Ascomycota</taxon>
        <taxon>Pezizomycotina</taxon>
        <taxon>Sordariomycetes</taxon>
        <taxon>Sordariomycetidae</taxon>
        <taxon>Sordariales</taxon>
        <taxon>Diplogelasinosporaceae</taxon>
        <taxon>Diplogelasinospora</taxon>
    </lineage>
</organism>
<dbReference type="AlphaFoldDB" id="A0AAN6N2G9"/>
<feature type="region of interest" description="Disordered" evidence="1">
    <location>
        <begin position="85"/>
        <end position="128"/>
    </location>
</feature>
<sequence>MIHPQLYMCIFPTSDVPAGWTKQVLRPPSNADPGKLGEALDTIHGKGHYCVWRSGDSWVVASAKPLRKDQIAQVERDAARRPRLGVYWGPDSRHPSLDGKERHAPSRTSTAMTSRSTRSTKAAKHTSIGGMMLFARGVKKLLGLPGRKLPSDKVEPE</sequence>
<evidence type="ECO:0000313" key="2">
    <source>
        <dbReference type="EMBL" id="KAK3937003.1"/>
    </source>
</evidence>